<protein>
    <submittedName>
        <fullName evidence="2">Uncharacterized protein</fullName>
    </submittedName>
</protein>
<dbReference type="EMBL" id="NRJG01000061">
    <property type="protein sequence ID" value="RIY38617.1"/>
    <property type="molecule type" value="Genomic_DNA"/>
</dbReference>
<evidence type="ECO:0000313" key="2">
    <source>
        <dbReference type="EMBL" id="RIY38617.1"/>
    </source>
</evidence>
<sequence>MTKLTPAYLAAGQIPQQVDLLRQGDQTVQQDDFRKLQTKVEAYALIPVYQEAVTLSASLETIKQAFTQGVLVYAPPPVGVQADQSLEIATAFVEENPGFKLAIYPSPIVPQHNPWLAEYMYEGGFSVYWLYHNFFNFGFVQLQELIKLAGHEEAAWIAVLDPQTIYDSKGLDSFIAQLPTLGQTYDAWRLDACALAFNHESMFTSASLFKRLIGKVGLQSSEQYINPQVLNTASLHFVGVHTSAVSYFVRYSQIQHFNYVYASPFLATQQETANHQEGAKQQEAAKDKAKTKAKVKLAERKWHFMADETQEPDPATTYVNYAQLALKPNTQVAPTSLLCGYRLAYETQVAYHGVKVKDYKAWLEQVTLLGSAAQAGQQVINNLTQALTKFVTNSQVITRQAITSQSSDKQLGDNQSSDIHTDDNLPNQNQTSEKQPSNKATENTQALDLAKSNEQVMVLGSDQYAVLPSMQQVTLADPQDLVQIFAQNKEFWSLENAASWLELLNYPHVAQLLTHPQQYLSLTQANYVDLLTQSKYRLEEWLNGFNLSLSQEPAGTSKKFELEAQAQILRTYFGRYALSVKNISLGK</sequence>
<organism evidence="2 3">
    <name type="scientific">Psittacicella hinzii</name>
    <dbReference type="NCBI Taxonomy" id="2028575"/>
    <lineage>
        <taxon>Bacteria</taxon>
        <taxon>Pseudomonadati</taxon>
        <taxon>Pseudomonadota</taxon>
        <taxon>Gammaproteobacteria</taxon>
        <taxon>Pasteurellales</taxon>
        <taxon>Psittacicellaceae</taxon>
        <taxon>Psittacicella</taxon>
    </lineage>
</organism>
<proteinExistence type="predicted"/>
<evidence type="ECO:0000313" key="3">
    <source>
        <dbReference type="Proteomes" id="UP000265916"/>
    </source>
</evidence>
<comment type="caution">
    <text evidence="2">The sequence shown here is derived from an EMBL/GenBank/DDBJ whole genome shotgun (WGS) entry which is preliminary data.</text>
</comment>
<dbReference type="Pfam" id="PF06306">
    <property type="entry name" value="CgtA"/>
    <property type="match status" value="1"/>
</dbReference>
<feature type="region of interest" description="Disordered" evidence="1">
    <location>
        <begin position="403"/>
        <end position="442"/>
    </location>
</feature>
<gene>
    <name evidence="2" type="ORF">CKF58_03900</name>
</gene>
<accession>A0A3A1YRE5</accession>
<name>A0A3A1YRE5_9GAMM</name>
<dbReference type="AlphaFoldDB" id="A0A3A1YRE5"/>
<reference evidence="2 3" key="1">
    <citation type="submission" date="2017-08" db="EMBL/GenBank/DDBJ databases">
        <title>Reclassification of Bisgaard taxon 37 and 44.</title>
        <authorList>
            <person name="Christensen H."/>
        </authorList>
    </citation>
    <scope>NUCLEOTIDE SEQUENCE [LARGE SCALE GENOMIC DNA]</scope>
    <source>
        <strain evidence="2 3">111</strain>
    </source>
</reference>
<dbReference type="Proteomes" id="UP000265916">
    <property type="component" value="Unassembled WGS sequence"/>
</dbReference>
<dbReference type="InterPro" id="IPR010446">
    <property type="entry name" value="GalNAc_Trfase_b"/>
</dbReference>
<keyword evidence="3" id="KW-1185">Reference proteome</keyword>
<evidence type="ECO:0000256" key="1">
    <source>
        <dbReference type="SAM" id="MobiDB-lite"/>
    </source>
</evidence>
<dbReference type="RefSeq" id="WP_119531170.1">
    <property type="nucleotide sequence ID" value="NZ_JBHSSP010000021.1"/>
</dbReference>